<dbReference type="PANTHER" id="PTHR24276:SF91">
    <property type="entry name" value="AT26814P-RELATED"/>
    <property type="match status" value="1"/>
</dbReference>
<dbReference type="SMART" id="SM00020">
    <property type="entry name" value="Tryp_SPc"/>
    <property type="match status" value="1"/>
</dbReference>
<dbReference type="CDD" id="cd00190">
    <property type="entry name" value="Tryp_SPc"/>
    <property type="match status" value="1"/>
</dbReference>
<dbReference type="InterPro" id="IPR001314">
    <property type="entry name" value="Peptidase_S1A"/>
</dbReference>
<evidence type="ECO:0000256" key="1">
    <source>
        <dbReference type="ARBA" id="ARBA00007664"/>
    </source>
</evidence>
<dbReference type="InterPro" id="IPR050430">
    <property type="entry name" value="Peptidase_S1"/>
</dbReference>
<organism evidence="8 9">
    <name type="scientific">Tribolium castaneum</name>
    <name type="common">Red flour beetle</name>
    <dbReference type="NCBI Taxonomy" id="7070"/>
    <lineage>
        <taxon>Eukaryota</taxon>
        <taxon>Metazoa</taxon>
        <taxon>Ecdysozoa</taxon>
        <taxon>Arthropoda</taxon>
        <taxon>Hexapoda</taxon>
        <taxon>Insecta</taxon>
        <taxon>Pterygota</taxon>
        <taxon>Neoptera</taxon>
        <taxon>Endopterygota</taxon>
        <taxon>Coleoptera</taxon>
        <taxon>Polyphaga</taxon>
        <taxon>Cucujiformia</taxon>
        <taxon>Tenebrionidae</taxon>
        <taxon>Tenebrionidae incertae sedis</taxon>
        <taxon>Tribolium</taxon>
    </lineage>
</organism>
<comment type="similarity">
    <text evidence="1">Belongs to the peptidase S1 family.</text>
</comment>
<dbReference type="Proteomes" id="UP000007266">
    <property type="component" value="Linkage group 2"/>
</dbReference>
<dbReference type="MEROPS" id="S01.110"/>
<evidence type="ECO:0000256" key="6">
    <source>
        <dbReference type="RuleBase" id="RU363034"/>
    </source>
</evidence>
<evidence type="ECO:0000256" key="5">
    <source>
        <dbReference type="ARBA" id="ARBA00023157"/>
    </source>
</evidence>
<dbReference type="AlphaFoldDB" id="D6WD22"/>
<dbReference type="InterPro" id="IPR018114">
    <property type="entry name" value="TRYPSIN_HIS"/>
</dbReference>
<sequence length="276" mass="30333">MRGVIAKFILVIYNVSGQNKTEVLPKIVGGYVATDQSQFSFMVSIKLYGHHICGGSIIDPFHVITAAHCCLNNNNNKPYPTQIMSIAAGSLLLNKAPIVKPVNAVIIHPKYDPNLLFNDIALIRIRGMFDWWSTSLTAIPIARYVPLNGICFSCGWGTTKFNISETSNQLLYVHIPIYKREYCQRIYSQLPITDKMICAGDKGKDSCQGDSGGPLVCSGVLAGIVSWGSGCGDYPGVYTAVAKYRTWINFIINSSSTFKNNILAVIINVIVAFYFS</sequence>
<evidence type="ECO:0000256" key="2">
    <source>
        <dbReference type="ARBA" id="ARBA00022670"/>
    </source>
</evidence>
<dbReference type="HOGENOM" id="CLU_006842_7_0_1"/>
<dbReference type="Pfam" id="PF00089">
    <property type="entry name" value="Trypsin"/>
    <property type="match status" value="1"/>
</dbReference>
<keyword evidence="4 6" id="KW-0720">Serine protease</keyword>
<dbReference type="FunFam" id="2.40.10.10:FF:000177">
    <property type="entry name" value="Serine protease"/>
    <property type="match status" value="1"/>
</dbReference>
<dbReference type="STRING" id="7070.D6WD22"/>
<evidence type="ECO:0000313" key="8">
    <source>
        <dbReference type="EMBL" id="EEZ99321.2"/>
    </source>
</evidence>
<reference evidence="8 9" key="2">
    <citation type="journal article" date="2010" name="Nucleic Acids Res.">
        <title>BeetleBase in 2010: revisions to provide comprehensive genomic information for Tribolium castaneum.</title>
        <authorList>
            <person name="Kim H.S."/>
            <person name="Murphy T."/>
            <person name="Xia J."/>
            <person name="Caragea D."/>
            <person name="Park Y."/>
            <person name="Beeman R.W."/>
            <person name="Lorenzen M.D."/>
            <person name="Butcher S."/>
            <person name="Manak J.R."/>
            <person name="Brown S.J."/>
        </authorList>
    </citation>
    <scope>GENOME REANNOTATION</scope>
    <source>
        <strain evidence="8 9">Georgia GA2</strain>
    </source>
</reference>
<dbReference type="GO" id="GO:0004252">
    <property type="term" value="F:serine-type endopeptidase activity"/>
    <property type="evidence" value="ECO:0000318"/>
    <property type="project" value="GO_Central"/>
</dbReference>
<dbReference type="Gene3D" id="2.40.10.10">
    <property type="entry name" value="Trypsin-like serine proteases"/>
    <property type="match status" value="1"/>
</dbReference>
<feature type="domain" description="Peptidase S1" evidence="7">
    <location>
        <begin position="27"/>
        <end position="253"/>
    </location>
</feature>
<keyword evidence="3 6" id="KW-0378">Hydrolase</keyword>
<proteinExistence type="inferred from homology"/>
<dbReference type="PRINTS" id="PR00722">
    <property type="entry name" value="CHYMOTRYPSIN"/>
</dbReference>
<reference evidence="8 9" key="1">
    <citation type="journal article" date="2008" name="Nature">
        <title>The genome of the model beetle and pest Tribolium castaneum.</title>
        <authorList>
            <consortium name="Tribolium Genome Sequencing Consortium"/>
            <person name="Richards S."/>
            <person name="Gibbs R.A."/>
            <person name="Weinstock G.M."/>
            <person name="Brown S.J."/>
            <person name="Denell R."/>
            <person name="Beeman R.W."/>
            <person name="Gibbs R."/>
            <person name="Beeman R.W."/>
            <person name="Brown S.J."/>
            <person name="Bucher G."/>
            <person name="Friedrich M."/>
            <person name="Grimmelikhuijzen C.J."/>
            <person name="Klingler M."/>
            <person name="Lorenzen M."/>
            <person name="Richards S."/>
            <person name="Roth S."/>
            <person name="Schroder R."/>
            <person name="Tautz D."/>
            <person name="Zdobnov E.M."/>
            <person name="Muzny D."/>
            <person name="Gibbs R.A."/>
            <person name="Weinstock G.M."/>
            <person name="Attaway T."/>
            <person name="Bell S."/>
            <person name="Buhay C.J."/>
            <person name="Chandrabose M.N."/>
            <person name="Chavez D."/>
            <person name="Clerk-Blankenburg K.P."/>
            <person name="Cree A."/>
            <person name="Dao M."/>
            <person name="Davis C."/>
            <person name="Chacko J."/>
            <person name="Dinh H."/>
            <person name="Dugan-Rocha S."/>
            <person name="Fowler G."/>
            <person name="Garner T.T."/>
            <person name="Garnes J."/>
            <person name="Gnirke A."/>
            <person name="Hawes A."/>
            <person name="Hernandez J."/>
            <person name="Hines S."/>
            <person name="Holder M."/>
            <person name="Hume J."/>
            <person name="Jhangiani S.N."/>
            <person name="Joshi V."/>
            <person name="Khan Z.M."/>
            <person name="Jackson L."/>
            <person name="Kovar C."/>
            <person name="Kowis A."/>
            <person name="Lee S."/>
            <person name="Lewis L.R."/>
            <person name="Margolis J."/>
            <person name="Morgan M."/>
            <person name="Nazareth L.V."/>
            <person name="Nguyen N."/>
            <person name="Okwuonu G."/>
            <person name="Parker D."/>
            <person name="Richards S."/>
            <person name="Ruiz S.J."/>
            <person name="Santibanez J."/>
            <person name="Savard J."/>
            <person name="Scherer S.E."/>
            <person name="Schneider B."/>
            <person name="Sodergren E."/>
            <person name="Tautz D."/>
            <person name="Vattahil S."/>
            <person name="Villasana D."/>
            <person name="White C.S."/>
            <person name="Wright R."/>
            <person name="Park Y."/>
            <person name="Beeman R.W."/>
            <person name="Lord J."/>
            <person name="Oppert B."/>
            <person name="Lorenzen M."/>
            <person name="Brown S."/>
            <person name="Wang L."/>
            <person name="Savard J."/>
            <person name="Tautz D."/>
            <person name="Richards S."/>
            <person name="Weinstock G."/>
            <person name="Gibbs R.A."/>
            <person name="Liu Y."/>
            <person name="Worley K."/>
            <person name="Weinstock G."/>
            <person name="Elsik C.G."/>
            <person name="Reese J.T."/>
            <person name="Elhaik E."/>
            <person name="Landan G."/>
            <person name="Graur D."/>
            <person name="Arensburger P."/>
            <person name="Atkinson P."/>
            <person name="Beeman R.W."/>
            <person name="Beidler J."/>
            <person name="Brown S.J."/>
            <person name="Demuth J.P."/>
            <person name="Drury D.W."/>
            <person name="Du Y.Z."/>
            <person name="Fujiwara H."/>
            <person name="Lorenzen M."/>
            <person name="Maselli V."/>
            <person name="Osanai M."/>
            <person name="Park Y."/>
            <person name="Robertson H.M."/>
            <person name="Tu Z."/>
            <person name="Wang J.J."/>
            <person name="Wang S."/>
            <person name="Richards S."/>
            <person name="Song H."/>
            <person name="Zhang L."/>
            <person name="Sodergren E."/>
            <person name="Werner D."/>
            <person name="Stanke M."/>
            <person name="Morgenstern B."/>
            <person name="Solovyev V."/>
            <person name="Kosarev P."/>
            <person name="Brown G."/>
            <person name="Chen H.C."/>
            <person name="Ermolaeva O."/>
            <person name="Hlavina W."/>
            <person name="Kapustin Y."/>
            <person name="Kiryutin B."/>
            <person name="Kitts P."/>
            <person name="Maglott D."/>
            <person name="Pruitt K."/>
            <person name="Sapojnikov V."/>
            <person name="Souvorov A."/>
            <person name="Mackey A.J."/>
            <person name="Waterhouse R.M."/>
            <person name="Wyder S."/>
            <person name="Zdobnov E.M."/>
            <person name="Zdobnov E.M."/>
            <person name="Wyder S."/>
            <person name="Kriventseva E.V."/>
            <person name="Kadowaki T."/>
            <person name="Bork P."/>
            <person name="Aranda M."/>
            <person name="Bao R."/>
            <person name="Beermann A."/>
            <person name="Berns N."/>
            <person name="Bolognesi R."/>
            <person name="Bonneton F."/>
            <person name="Bopp D."/>
            <person name="Brown S.J."/>
            <person name="Bucher G."/>
            <person name="Butts T."/>
            <person name="Chaumot A."/>
            <person name="Denell R.E."/>
            <person name="Ferrier D.E."/>
            <person name="Friedrich M."/>
            <person name="Gordon C.M."/>
            <person name="Jindra M."/>
            <person name="Klingler M."/>
            <person name="Lan Q."/>
            <person name="Lattorff H.M."/>
            <person name="Laudet V."/>
            <person name="von Levetsow C."/>
            <person name="Liu Z."/>
            <person name="Lutz R."/>
            <person name="Lynch J.A."/>
            <person name="da Fonseca R.N."/>
            <person name="Posnien N."/>
            <person name="Reuter R."/>
            <person name="Roth S."/>
            <person name="Savard J."/>
            <person name="Schinko J.B."/>
            <person name="Schmitt C."/>
            <person name="Schoppmeier M."/>
            <person name="Schroder R."/>
            <person name="Shippy T.D."/>
            <person name="Simonnet F."/>
            <person name="Marques-Souza H."/>
            <person name="Tautz D."/>
            <person name="Tomoyasu Y."/>
            <person name="Trauner J."/>
            <person name="Van der Zee M."/>
            <person name="Vervoort M."/>
            <person name="Wittkopp N."/>
            <person name="Wimmer E.A."/>
            <person name="Yang X."/>
            <person name="Jones A.K."/>
            <person name="Sattelle D.B."/>
            <person name="Ebert P.R."/>
            <person name="Nelson D."/>
            <person name="Scott J.G."/>
            <person name="Beeman R.W."/>
            <person name="Muthukrishnan S."/>
            <person name="Kramer K.J."/>
            <person name="Arakane Y."/>
            <person name="Beeman R.W."/>
            <person name="Zhu Q."/>
            <person name="Hogenkamp D."/>
            <person name="Dixit R."/>
            <person name="Oppert B."/>
            <person name="Jiang H."/>
            <person name="Zou Z."/>
            <person name="Marshall J."/>
            <person name="Elpidina E."/>
            <person name="Vinokurov K."/>
            <person name="Oppert C."/>
            <person name="Zou Z."/>
            <person name="Evans J."/>
            <person name="Lu Z."/>
            <person name="Zhao P."/>
            <person name="Sumathipala N."/>
            <person name="Altincicek B."/>
            <person name="Vilcinskas A."/>
            <person name="Williams M."/>
            <person name="Hultmark D."/>
            <person name="Hetru C."/>
            <person name="Jiang H."/>
            <person name="Grimmelikhuijzen C.J."/>
            <person name="Hauser F."/>
            <person name="Cazzamali G."/>
            <person name="Williamson M."/>
            <person name="Park Y."/>
            <person name="Li B."/>
            <person name="Tanaka Y."/>
            <person name="Predel R."/>
            <person name="Neupert S."/>
            <person name="Schachtner J."/>
            <person name="Verleyen P."/>
            <person name="Raible F."/>
            <person name="Bork P."/>
            <person name="Friedrich M."/>
            <person name="Walden K.K."/>
            <person name="Robertson H.M."/>
            <person name="Angeli S."/>
            <person name="Foret S."/>
            <person name="Bucher G."/>
            <person name="Schuetz S."/>
            <person name="Maleszka R."/>
            <person name="Wimmer E.A."/>
            <person name="Beeman R.W."/>
            <person name="Lorenzen M."/>
            <person name="Tomoyasu Y."/>
            <person name="Miller S.C."/>
            <person name="Grossmann D."/>
            <person name="Bucher G."/>
        </authorList>
    </citation>
    <scope>NUCLEOTIDE SEQUENCE [LARGE SCALE GENOMIC DNA]</scope>
    <source>
        <strain evidence="8 9">Georgia GA2</strain>
    </source>
</reference>
<dbReference type="eggNOG" id="KOG3627">
    <property type="taxonomic scope" value="Eukaryota"/>
</dbReference>
<dbReference type="InterPro" id="IPR009003">
    <property type="entry name" value="Peptidase_S1_PA"/>
</dbReference>
<name>D6WD22_TRICA</name>
<dbReference type="SUPFAM" id="SSF50494">
    <property type="entry name" value="Trypsin-like serine proteases"/>
    <property type="match status" value="1"/>
</dbReference>
<dbReference type="InterPro" id="IPR033116">
    <property type="entry name" value="TRYPSIN_SER"/>
</dbReference>
<keyword evidence="2 6" id="KW-0645">Protease</keyword>
<dbReference type="InterPro" id="IPR043504">
    <property type="entry name" value="Peptidase_S1_PA_chymotrypsin"/>
</dbReference>
<dbReference type="EMBL" id="KQ971311">
    <property type="protein sequence ID" value="EEZ99321.2"/>
    <property type="molecule type" value="Genomic_DNA"/>
</dbReference>
<evidence type="ECO:0000256" key="3">
    <source>
        <dbReference type="ARBA" id="ARBA00022801"/>
    </source>
</evidence>
<evidence type="ECO:0000256" key="4">
    <source>
        <dbReference type="ARBA" id="ARBA00022825"/>
    </source>
</evidence>
<dbReference type="OMA" id="WINFIIN"/>
<keyword evidence="5" id="KW-1015">Disulfide bond</keyword>
<evidence type="ECO:0000259" key="7">
    <source>
        <dbReference type="PROSITE" id="PS50240"/>
    </source>
</evidence>
<dbReference type="PROSITE" id="PS50240">
    <property type="entry name" value="TRYPSIN_DOM"/>
    <property type="match status" value="1"/>
</dbReference>
<dbReference type="GO" id="GO:0006508">
    <property type="term" value="P:proteolysis"/>
    <property type="evidence" value="ECO:0007669"/>
    <property type="project" value="UniProtKB-KW"/>
</dbReference>
<dbReference type="PANTHER" id="PTHR24276">
    <property type="entry name" value="POLYSERASE-RELATED"/>
    <property type="match status" value="1"/>
</dbReference>
<evidence type="ECO:0000313" key="9">
    <source>
        <dbReference type="Proteomes" id="UP000007266"/>
    </source>
</evidence>
<accession>D6WD22</accession>
<dbReference type="InterPro" id="IPR001254">
    <property type="entry name" value="Trypsin_dom"/>
</dbReference>
<keyword evidence="9" id="KW-1185">Reference proteome</keyword>
<protein>
    <submittedName>
        <fullName evidence="8">Serine protease P45</fullName>
    </submittedName>
</protein>
<gene>
    <name evidence="8" type="primary">AUGUSTUS-3.0.2_04418</name>
    <name evidence="8" type="ORF">TcasGA2_TC004418</name>
</gene>
<dbReference type="PROSITE" id="PS00134">
    <property type="entry name" value="TRYPSIN_HIS"/>
    <property type="match status" value="1"/>
</dbReference>
<dbReference type="PROSITE" id="PS00135">
    <property type="entry name" value="TRYPSIN_SER"/>
    <property type="match status" value="1"/>
</dbReference>